<reference evidence="2" key="1">
    <citation type="journal article" date="2013" name="Science">
        <title>The Amborella genome and the evolution of flowering plants.</title>
        <authorList>
            <consortium name="Amborella Genome Project"/>
        </authorList>
    </citation>
    <scope>NUCLEOTIDE SEQUENCE [LARGE SCALE GENOMIC DNA]</scope>
</reference>
<evidence type="ECO:0000313" key="1">
    <source>
        <dbReference type="EMBL" id="ERN18151.1"/>
    </source>
</evidence>
<dbReference type="HOGENOM" id="CLU_1680292_0_0_1"/>
<dbReference type="EMBL" id="KI392271">
    <property type="protein sequence ID" value="ERN18151.1"/>
    <property type="molecule type" value="Genomic_DNA"/>
</dbReference>
<dbReference type="Gramene" id="ERN18151">
    <property type="protein sequence ID" value="ERN18151"/>
    <property type="gene ID" value="AMTR_s00054p00124330"/>
</dbReference>
<gene>
    <name evidence="1" type="ORF">AMTR_s00054p00124330</name>
</gene>
<name>U5CXU8_AMBTC</name>
<sequence length="157" mass="17035">MVMGGRKDLSKLRGATCTAVGVGVLTKATEVGRGSRTDHECRVGVCGGVWRVRDVMMGCTEEATWQPIGSIGHVSNVERESVGDLKNVRDGGFLWRCHEWGGSLEMRMPDTCQADGRWGKVWIMGELEWSTGIGAVRCNRGDGDLRDSSIFCGGLKS</sequence>
<organism evidence="1 2">
    <name type="scientific">Amborella trichopoda</name>
    <dbReference type="NCBI Taxonomy" id="13333"/>
    <lineage>
        <taxon>Eukaryota</taxon>
        <taxon>Viridiplantae</taxon>
        <taxon>Streptophyta</taxon>
        <taxon>Embryophyta</taxon>
        <taxon>Tracheophyta</taxon>
        <taxon>Spermatophyta</taxon>
        <taxon>Magnoliopsida</taxon>
        <taxon>Amborellales</taxon>
        <taxon>Amborellaceae</taxon>
        <taxon>Amborella</taxon>
    </lineage>
</organism>
<protein>
    <submittedName>
        <fullName evidence="1">Uncharacterized protein</fullName>
    </submittedName>
</protein>
<proteinExistence type="predicted"/>
<dbReference type="AlphaFoldDB" id="U5CXU8"/>
<evidence type="ECO:0000313" key="2">
    <source>
        <dbReference type="Proteomes" id="UP000017836"/>
    </source>
</evidence>
<keyword evidence="2" id="KW-1185">Reference proteome</keyword>
<accession>U5CXU8</accession>
<dbReference type="Proteomes" id="UP000017836">
    <property type="component" value="Unassembled WGS sequence"/>
</dbReference>